<feature type="region of interest" description="Disordered" evidence="2">
    <location>
        <begin position="1"/>
        <end position="51"/>
    </location>
</feature>
<dbReference type="Pfam" id="PF08179">
    <property type="entry name" value="SspP"/>
    <property type="match status" value="1"/>
</dbReference>
<dbReference type="GO" id="GO:0030435">
    <property type="term" value="P:sporulation resulting in formation of a cellular spore"/>
    <property type="evidence" value="ECO:0007669"/>
    <property type="project" value="UniProtKB-KW"/>
</dbReference>
<dbReference type="RefSeq" id="WP_163952256.1">
    <property type="nucleotide sequence ID" value="NZ_JAAIKC010000011.1"/>
</dbReference>
<dbReference type="AlphaFoldDB" id="A0A6G4A5K6"/>
<dbReference type="InterPro" id="IPR012614">
    <property type="entry name" value="SASP_SspP"/>
</dbReference>
<protein>
    <submittedName>
        <fullName evidence="3">Small acid-soluble spore protein P</fullName>
    </submittedName>
</protein>
<sequence>MSKPEAYSAGESLYQDNSKPANNHNGTQEPLSGSKKVKNRKHKHQSQAEGS</sequence>
<organism evidence="3">
    <name type="scientific">Paenibacillus sp. SYP-B3998</name>
    <dbReference type="NCBI Taxonomy" id="2678564"/>
    <lineage>
        <taxon>Bacteria</taxon>
        <taxon>Bacillati</taxon>
        <taxon>Bacillota</taxon>
        <taxon>Bacilli</taxon>
        <taxon>Bacillales</taxon>
        <taxon>Paenibacillaceae</taxon>
        <taxon>Paenibacillus</taxon>
    </lineage>
</organism>
<comment type="caution">
    <text evidence="3">The sequence shown here is derived from an EMBL/GenBank/DDBJ whole genome shotgun (WGS) entry which is preliminary data.</text>
</comment>
<evidence type="ECO:0000313" key="3">
    <source>
        <dbReference type="EMBL" id="NEW08927.1"/>
    </source>
</evidence>
<reference evidence="3" key="1">
    <citation type="submission" date="2020-02" db="EMBL/GenBank/DDBJ databases">
        <authorList>
            <person name="Shen X.-R."/>
            <person name="Zhang Y.-X."/>
        </authorList>
    </citation>
    <scope>NUCLEOTIDE SEQUENCE</scope>
    <source>
        <strain evidence="3">SYP-B3998</strain>
    </source>
</reference>
<keyword evidence="1" id="KW-0749">Sporulation</keyword>
<dbReference type="EMBL" id="JAAIKC010000011">
    <property type="protein sequence ID" value="NEW08927.1"/>
    <property type="molecule type" value="Genomic_DNA"/>
</dbReference>
<name>A0A6G4A5K6_9BACL</name>
<accession>A0A6G4A5K6</accession>
<evidence type="ECO:0000256" key="2">
    <source>
        <dbReference type="SAM" id="MobiDB-lite"/>
    </source>
</evidence>
<proteinExistence type="predicted"/>
<gene>
    <name evidence="3" type="ORF">GK047_23300</name>
</gene>
<evidence type="ECO:0000256" key="1">
    <source>
        <dbReference type="ARBA" id="ARBA00022969"/>
    </source>
</evidence>
<feature type="compositionally biased region" description="Basic residues" evidence="2">
    <location>
        <begin position="35"/>
        <end position="45"/>
    </location>
</feature>
<feature type="compositionally biased region" description="Polar residues" evidence="2">
    <location>
        <begin position="14"/>
        <end position="31"/>
    </location>
</feature>